<keyword evidence="1" id="KW-0812">Transmembrane</keyword>
<feature type="transmembrane region" description="Helical" evidence="1">
    <location>
        <begin position="49"/>
        <end position="78"/>
    </location>
</feature>
<dbReference type="AlphaFoldDB" id="A0A024UYF0"/>
<organism evidence="2 3">
    <name type="scientific">Plasmodium falciparum Vietnam Oak-Knoll</name>
    <name type="common">FVO</name>
    <dbReference type="NCBI Taxonomy" id="1036723"/>
    <lineage>
        <taxon>Eukaryota</taxon>
        <taxon>Sar</taxon>
        <taxon>Alveolata</taxon>
        <taxon>Apicomplexa</taxon>
        <taxon>Aconoidasida</taxon>
        <taxon>Haemosporida</taxon>
        <taxon>Plasmodiidae</taxon>
        <taxon>Plasmodium</taxon>
        <taxon>Plasmodium (Laverania)</taxon>
    </lineage>
</organism>
<evidence type="ECO:0000313" key="3">
    <source>
        <dbReference type="Proteomes" id="UP000030690"/>
    </source>
</evidence>
<name>A0A024UYF0_PLAFA</name>
<evidence type="ECO:0000256" key="1">
    <source>
        <dbReference type="SAM" id="Phobius"/>
    </source>
</evidence>
<keyword evidence="1" id="KW-1133">Transmembrane helix</keyword>
<reference evidence="2 3" key="1">
    <citation type="submission" date="2013-02" db="EMBL/GenBank/DDBJ databases">
        <title>The Genome Annotation of Plasmodium falciparum Vietnam Oak-Knoll (FVO).</title>
        <authorList>
            <consortium name="The Broad Institute Genome Sequencing Platform"/>
            <consortium name="The Broad Institute Genome Sequencing Center for Infectious Disease"/>
            <person name="Neafsey D."/>
            <person name="Hoffman S."/>
            <person name="Volkman S."/>
            <person name="Rosenthal P."/>
            <person name="Walker B."/>
            <person name="Young S.K."/>
            <person name="Zeng Q."/>
            <person name="Gargeya S."/>
            <person name="Fitzgerald M."/>
            <person name="Haas B."/>
            <person name="Abouelleil A."/>
            <person name="Allen A.W."/>
            <person name="Alvarado L."/>
            <person name="Arachchi H.M."/>
            <person name="Berlin A.M."/>
            <person name="Chapman S.B."/>
            <person name="Gainer-Dewar J."/>
            <person name="Goldberg J."/>
            <person name="Griggs A."/>
            <person name="Gujja S."/>
            <person name="Hansen M."/>
            <person name="Howarth C."/>
            <person name="Imamovic A."/>
            <person name="Ireland A."/>
            <person name="Larimer J."/>
            <person name="McCowan C."/>
            <person name="Murphy C."/>
            <person name="Pearson M."/>
            <person name="Poon T.W."/>
            <person name="Priest M."/>
            <person name="Roberts A."/>
            <person name="Saif S."/>
            <person name="Shea T."/>
            <person name="Sisk P."/>
            <person name="Sykes S."/>
            <person name="Wortman J."/>
            <person name="Nusbaum C."/>
            <person name="Birren B."/>
        </authorList>
    </citation>
    <scope>NUCLEOTIDE SEQUENCE [LARGE SCALE GENOMIC DNA]</scope>
    <source>
        <strain evidence="3">Vietnam Oak-Knoll (FVO)</strain>
    </source>
</reference>
<dbReference type="Proteomes" id="UP000030690">
    <property type="component" value="Unassembled WGS sequence"/>
</dbReference>
<gene>
    <name evidence="2" type="ORF">PFFVO_05566</name>
</gene>
<keyword evidence="1" id="KW-0472">Membrane</keyword>
<sequence>MDKKLIIYNDIIFIIKKDLLSFHYISQCHIYKNDIKDIKLTIPCAYFKTVIYIFLINCCYINICLQQHIYCILFFFFFPFV</sequence>
<protein>
    <submittedName>
        <fullName evidence="2">Uncharacterized protein</fullName>
    </submittedName>
</protein>
<accession>A0A024UYF0</accession>
<proteinExistence type="predicted"/>
<dbReference type="EMBL" id="KI925184">
    <property type="protein sequence ID" value="ETW15272.1"/>
    <property type="molecule type" value="Genomic_DNA"/>
</dbReference>
<reference evidence="2 3" key="2">
    <citation type="submission" date="2013-02" db="EMBL/GenBank/DDBJ databases">
        <title>The Genome Sequence of Plasmodium falciparum Vietnam Oak-Knoll (FVO).</title>
        <authorList>
            <consortium name="The Broad Institute Genome Sequencing Platform"/>
            <consortium name="The Broad Institute Genome Sequencing Center for Infectious Disease"/>
            <person name="Neafsey D."/>
            <person name="Cheeseman I."/>
            <person name="Volkman S."/>
            <person name="Adams J."/>
            <person name="Walker B."/>
            <person name="Young S.K."/>
            <person name="Zeng Q."/>
            <person name="Gargeya S."/>
            <person name="Fitzgerald M."/>
            <person name="Haas B."/>
            <person name="Abouelleil A."/>
            <person name="Alvarado L."/>
            <person name="Arachchi H.M."/>
            <person name="Berlin A.M."/>
            <person name="Chapman S.B."/>
            <person name="Dewar J."/>
            <person name="Goldberg J."/>
            <person name="Griggs A."/>
            <person name="Gujja S."/>
            <person name="Hansen M."/>
            <person name="Howarth C."/>
            <person name="Imamovic A."/>
            <person name="Larimer J."/>
            <person name="McCowan C."/>
            <person name="Murphy C."/>
            <person name="Neiman D."/>
            <person name="Pearson M."/>
            <person name="Priest M."/>
            <person name="Roberts A."/>
            <person name="Saif S."/>
            <person name="Shea T."/>
            <person name="Sisk P."/>
            <person name="Sykes S."/>
            <person name="Wortman J."/>
            <person name="Nusbaum C."/>
            <person name="Birren B."/>
        </authorList>
    </citation>
    <scope>NUCLEOTIDE SEQUENCE [LARGE SCALE GENOMIC DNA]</scope>
    <source>
        <strain evidence="3">Vietnam Oak-Knoll (FVO)</strain>
    </source>
</reference>
<evidence type="ECO:0000313" key="2">
    <source>
        <dbReference type="EMBL" id="ETW15272.1"/>
    </source>
</evidence>